<comment type="similarity">
    <text evidence="1">Belongs to the bacterial solute-binding protein 3 family.</text>
</comment>
<accession>A0ABU8SR39</accession>
<evidence type="ECO:0000256" key="3">
    <source>
        <dbReference type="SAM" id="SignalP"/>
    </source>
</evidence>
<dbReference type="PANTHER" id="PTHR35936:SF25">
    <property type="entry name" value="ABC TRANSPORTER SUBSTRATE-BINDING PROTEIN"/>
    <property type="match status" value="1"/>
</dbReference>
<protein>
    <submittedName>
        <fullName evidence="5">Transporter substrate-binding domain-containing protein</fullName>
    </submittedName>
</protein>
<dbReference type="SMART" id="SM00062">
    <property type="entry name" value="PBPb"/>
    <property type="match status" value="1"/>
</dbReference>
<proteinExistence type="inferred from homology"/>
<feature type="chain" id="PRO_5045923231" evidence="3">
    <location>
        <begin position="20"/>
        <end position="250"/>
    </location>
</feature>
<dbReference type="EMBL" id="JAQPZS010000004">
    <property type="protein sequence ID" value="MEJ6495505.1"/>
    <property type="molecule type" value="Genomic_DNA"/>
</dbReference>
<evidence type="ECO:0000256" key="2">
    <source>
        <dbReference type="ARBA" id="ARBA00022729"/>
    </source>
</evidence>
<dbReference type="PANTHER" id="PTHR35936">
    <property type="entry name" value="MEMBRANE-BOUND LYTIC MUREIN TRANSGLYCOSYLASE F"/>
    <property type="match status" value="1"/>
</dbReference>
<evidence type="ECO:0000313" key="5">
    <source>
        <dbReference type="EMBL" id="MEJ6495505.1"/>
    </source>
</evidence>
<dbReference type="Gene3D" id="3.40.190.10">
    <property type="entry name" value="Periplasmic binding protein-like II"/>
    <property type="match status" value="2"/>
</dbReference>
<dbReference type="Proteomes" id="UP001377972">
    <property type="component" value="Unassembled WGS sequence"/>
</dbReference>
<reference evidence="5 6" key="1">
    <citation type="submission" date="2023-01" db="EMBL/GenBank/DDBJ databases">
        <title>Trichodesmium-associated heterotrophic epibiont bacteria.</title>
        <authorList>
            <person name="Cleveland C.S."/>
            <person name="Webb E.A."/>
        </authorList>
    </citation>
    <scope>NUCLEOTIDE SEQUENCE [LARGE SCALE GENOMIC DNA]</scope>
    <source>
        <strain evidence="5 6">USCH2</strain>
    </source>
</reference>
<dbReference type="RefSeq" id="WP_054552586.1">
    <property type="nucleotide sequence ID" value="NZ_JAQPZS010000004.1"/>
</dbReference>
<feature type="signal peptide" evidence="3">
    <location>
        <begin position="1"/>
        <end position="19"/>
    </location>
</feature>
<dbReference type="InterPro" id="IPR001638">
    <property type="entry name" value="Solute-binding_3/MltF_N"/>
</dbReference>
<dbReference type="Pfam" id="PF00497">
    <property type="entry name" value="SBP_bac_3"/>
    <property type="match status" value="1"/>
</dbReference>
<sequence length="250" mass="28147">MKSTVIAVLAFLCSFSVTAKSYYFVGSHFPAILEQDQQGTVIGLGADIAHEICRRLGHELVIDIMPLKRALKMVEQGHADAIIGPYKSLQRQQYMQFSALPFYEDPIVFFTKKNSDVTWAGNFASLRKDVIGITRGWNYGSEFKRNKSSLTLSEVASVKASFLQLMHNRVDLVMTHPRAALPIIDDLSISSKVIMLSPIITVNQGYYGFTKQRELNEFIDDFNSEFNKMLISGDIVQLNSKYGLSFVARE</sequence>
<evidence type="ECO:0000256" key="1">
    <source>
        <dbReference type="ARBA" id="ARBA00010333"/>
    </source>
</evidence>
<keyword evidence="2 3" id="KW-0732">Signal</keyword>
<comment type="caution">
    <text evidence="5">The sequence shown here is derived from an EMBL/GenBank/DDBJ whole genome shotgun (WGS) entry which is preliminary data.</text>
</comment>
<name>A0ABU8SR39_9GAMM</name>
<dbReference type="SUPFAM" id="SSF53850">
    <property type="entry name" value="Periplasmic binding protein-like II"/>
    <property type="match status" value="1"/>
</dbReference>
<evidence type="ECO:0000313" key="6">
    <source>
        <dbReference type="Proteomes" id="UP001377972"/>
    </source>
</evidence>
<feature type="domain" description="Solute-binding protein family 3/N-terminal" evidence="4">
    <location>
        <begin position="22"/>
        <end position="246"/>
    </location>
</feature>
<evidence type="ECO:0000259" key="4">
    <source>
        <dbReference type="SMART" id="SM00062"/>
    </source>
</evidence>
<keyword evidence="6" id="KW-1185">Reference proteome</keyword>
<organism evidence="5 6">
    <name type="scientific">Pseudoalteromonas lipolytica</name>
    <dbReference type="NCBI Taxonomy" id="570156"/>
    <lineage>
        <taxon>Bacteria</taxon>
        <taxon>Pseudomonadati</taxon>
        <taxon>Pseudomonadota</taxon>
        <taxon>Gammaproteobacteria</taxon>
        <taxon>Alteromonadales</taxon>
        <taxon>Pseudoalteromonadaceae</taxon>
        <taxon>Pseudoalteromonas</taxon>
    </lineage>
</organism>
<gene>
    <name evidence="5" type="ORF">PQI24_05650</name>
</gene>